<evidence type="ECO:0000256" key="5">
    <source>
        <dbReference type="SAM" id="MobiDB-lite"/>
    </source>
</evidence>
<dbReference type="GO" id="GO:0016020">
    <property type="term" value="C:membrane"/>
    <property type="evidence" value="ECO:0007669"/>
    <property type="project" value="UniProtKB-SubCell"/>
</dbReference>
<feature type="region of interest" description="Disordered" evidence="5">
    <location>
        <begin position="161"/>
        <end position="180"/>
    </location>
</feature>
<evidence type="ECO:0000313" key="8">
    <source>
        <dbReference type="Proteomes" id="UP000824998"/>
    </source>
</evidence>
<accession>A0A9P7YHV3</accession>
<evidence type="ECO:0000256" key="1">
    <source>
        <dbReference type="ARBA" id="ARBA00004141"/>
    </source>
</evidence>
<dbReference type="AlphaFoldDB" id="A0A9P7YHV3"/>
<evidence type="ECO:0000256" key="6">
    <source>
        <dbReference type="SAM" id="Phobius"/>
    </source>
</evidence>
<sequence>MALCWVILDIFSFIVQIGGGLLVVSKNLNTKKTGLRIYTGGLALQLFFILFFTFLVYTFQKRVKVEASSEHQRQAKKLAITLGASLTFICIRIIYRMLEFAGDFQSKLTQELWNHEVYQYVLDAVPMLLALITMNVVHPGTIIPGDKSTFKQFTPMQNEELHQREKNAVSHSSAEGVMVH</sequence>
<keyword evidence="4 6" id="KW-0472">Membrane</keyword>
<proteinExistence type="predicted"/>
<dbReference type="Pfam" id="PF04479">
    <property type="entry name" value="RTA1"/>
    <property type="match status" value="1"/>
</dbReference>
<dbReference type="InterPro" id="IPR007568">
    <property type="entry name" value="RTA1"/>
</dbReference>
<dbReference type="OrthoDB" id="5384040at2759"/>
<dbReference type="PANTHER" id="PTHR31465">
    <property type="entry name" value="PROTEIN RTA1-RELATED"/>
    <property type="match status" value="1"/>
</dbReference>
<keyword evidence="8" id="KW-1185">Reference proteome</keyword>
<feature type="transmembrane region" description="Helical" evidence="6">
    <location>
        <begin position="78"/>
        <end position="98"/>
    </location>
</feature>
<evidence type="ECO:0000256" key="4">
    <source>
        <dbReference type="ARBA" id="ARBA00023136"/>
    </source>
</evidence>
<dbReference type="Proteomes" id="UP000824998">
    <property type="component" value="Unassembled WGS sequence"/>
</dbReference>
<keyword evidence="2 6" id="KW-0812">Transmembrane</keyword>
<evidence type="ECO:0000256" key="3">
    <source>
        <dbReference type="ARBA" id="ARBA00022989"/>
    </source>
</evidence>
<protein>
    <submittedName>
        <fullName evidence="7">RTA1 like protein-domain-containing protein</fullName>
    </submittedName>
</protein>
<feature type="transmembrane region" description="Helical" evidence="6">
    <location>
        <begin position="7"/>
        <end position="25"/>
    </location>
</feature>
<evidence type="ECO:0000256" key="2">
    <source>
        <dbReference type="ARBA" id="ARBA00022692"/>
    </source>
</evidence>
<feature type="transmembrane region" description="Helical" evidence="6">
    <location>
        <begin position="37"/>
        <end position="57"/>
    </location>
</feature>
<comment type="caution">
    <text evidence="7">The sequence shown here is derived from an EMBL/GenBank/DDBJ whole genome shotgun (WGS) entry which is preliminary data.</text>
</comment>
<keyword evidence="3 6" id="KW-1133">Transmembrane helix</keyword>
<name>A0A9P7YHV3_9HELO</name>
<dbReference type="EMBL" id="MU251482">
    <property type="protein sequence ID" value="KAG9233890.1"/>
    <property type="molecule type" value="Genomic_DNA"/>
</dbReference>
<dbReference type="PANTHER" id="PTHR31465:SF15">
    <property type="entry name" value="LIPID TRANSPORTER ATNI-RELATED"/>
    <property type="match status" value="1"/>
</dbReference>
<evidence type="ECO:0000313" key="7">
    <source>
        <dbReference type="EMBL" id="KAG9233890.1"/>
    </source>
</evidence>
<reference evidence="7" key="1">
    <citation type="journal article" date="2021" name="IMA Fungus">
        <title>Genomic characterization of three marine fungi, including Emericellopsis atlantica sp. nov. with signatures of a generalist lifestyle and marine biomass degradation.</title>
        <authorList>
            <person name="Hagestad O.C."/>
            <person name="Hou L."/>
            <person name="Andersen J.H."/>
            <person name="Hansen E.H."/>
            <person name="Altermark B."/>
            <person name="Li C."/>
            <person name="Kuhnert E."/>
            <person name="Cox R.J."/>
            <person name="Crous P.W."/>
            <person name="Spatafora J.W."/>
            <person name="Lail K."/>
            <person name="Amirebrahimi M."/>
            <person name="Lipzen A."/>
            <person name="Pangilinan J."/>
            <person name="Andreopoulos W."/>
            <person name="Hayes R.D."/>
            <person name="Ng V."/>
            <person name="Grigoriev I.V."/>
            <person name="Jackson S.A."/>
            <person name="Sutton T.D.S."/>
            <person name="Dobson A.D.W."/>
            <person name="Rama T."/>
        </authorList>
    </citation>
    <scope>NUCLEOTIDE SEQUENCE</scope>
    <source>
        <strain evidence="7">TRa018bII</strain>
    </source>
</reference>
<organism evidence="7 8">
    <name type="scientific">Amylocarpus encephaloides</name>
    <dbReference type="NCBI Taxonomy" id="45428"/>
    <lineage>
        <taxon>Eukaryota</taxon>
        <taxon>Fungi</taxon>
        <taxon>Dikarya</taxon>
        <taxon>Ascomycota</taxon>
        <taxon>Pezizomycotina</taxon>
        <taxon>Leotiomycetes</taxon>
        <taxon>Helotiales</taxon>
        <taxon>Helotiales incertae sedis</taxon>
        <taxon>Amylocarpus</taxon>
    </lineage>
</organism>
<comment type="subcellular location">
    <subcellularLocation>
        <location evidence="1">Membrane</location>
        <topology evidence="1">Multi-pass membrane protein</topology>
    </subcellularLocation>
</comment>
<gene>
    <name evidence="7" type="ORF">BJ875DRAFT_377600</name>
</gene>